<dbReference type="RefSeq" id="WP_133495880.1">
    <property type="nucleotide sequence ID" value="NZ_BMLU01000007.1"/>
</dbReference>
<gene>
    <name evidence="1" type="ORF">EV664_107168</name>
</gene>
<name>A0A4R6FJW3_9SPHN</name>
<dbReference type="AlphaFoldDB" id="A0A4R6FJW3"/>
<organism evidence="1 2">
    <name type="scientific">Stakelama pacifica</name>
    <dbReference type="NCBI Taxonomy" id="517720"/>
    <lineage>
        <taxon>Bacteria</taxon>
        <taxon>Pseudomonadati</taxon>
        <taxon>Pseudomonadota</taxon>
        <taxon>Alphaproteobacteria</taxon>
        <taxon>Sphingomonadales</taxon>
        <taxon>Sphingomonadaceae</taxon>
        <taxon>Stakelama</taxon>
    </lineage>
</organism>
<dbReference type="EMBL" id="SNWD01000007">
    <property type="protein sequence ID" value="TDN81766.1"/>
    <property type="molecule type" value="Genomic_DNA"/>
</dbReference>
<proteinExistence type="predicted"/>
<comment type="caution">
    <text evidence="1">The sequence shown here is derived from an EMBL/GenBank/DDBJ whole genome shotgun (WGS) entry which is preliminary data.</text>
</comment>
<dbReference type="OrthoDB" id="7509770at2"/>
<sequence length="68" mass="7816">MKAYSTRTMLSPPPEFVGYFVEHGWSKVNRLYGKRAAQRYYHMLGPERLKAARKRHKMTAAKSAMAVG</sequence>
<keyword evidence="2" id="KW-1185">Reference proteome</keyword>
<dbReference type="Proteomes" id="UP000295493">
    <property type="component" value="Unassembled WGS sequence"/>
</dbReference>
<accession>A0A4R6FJW3</accession>
<protein>
    <submittedName>
        <fullName evidence="1">Uncharacterized protein</fullName>
    </submittedName>
</protein>
<reference evidence="1 2" key="1">
    <citation type="submission" date="2019-03" db="EMBL/GenBank/DDBJ databases">
        <title>Genomic Encyclopedia of Type Strains, Phase IV (KMG-IV): sequencing the most valuable type-strain genomes for metagenomic binning, comparative biology and taxonomic classification.</title>
        <authorList>
            <person name="Goeker M."/>
        </authorList>
    </citation>
    <scope>NUCLEOTIDE SEQUENCE [LARGE SCALE GENOMIC DNA]</scope>
    <source>
        <strain evidence="1 2">DSM 25059</strain>
    </source>
</reference>
<evidence type="ECO:0000313" key="1">
    <source>
        <dbReference type="EMBL" id="TDN81766.1"/>
    </source>
</evidence>
<evidence type="ECO:0000313" key="2">
    <source>
        <dbReference type="Proteomes" id="UP000295493"/>
    </source>
</evidence>